<gene>
    <name evidence="1" type="ORF">SAMN05421545_0183</name>
</gene>
<dbReference type="AlphaFoldDB" id="A0A1N6T943"/>
<reference evidence="2" key="1">
    <citation type="submission" date="2017-01" db="EMBL/GenBank/DDBJ databases">
        <authorList>
            <person name="Varghese N."/>
            <person name="Submissions S."/>
        </authorList>
    </citation>
    <scope>NUCLEOTIDE SEQUENCE [LARGE SCALE GENOMIC DNA]</scope>
    <source>
        <strain evidence="2">DM9</strain>
    </source>
</reference>
<keyword evidence="2" id="KW-1185">Reference proteome</keyword>
<organism evidence="1 2">
    <name type="scientific">Pontibacter lucknowensis</name>
    <dbReference type="NCBI Taxonomy" id="1077936"/>
    <lineage>
        <taxon>Bacteria</taxon>
        <taxon>Pseudomonadati</taxon>
        <taxon>Bacteroidota</taxon>
        <taxon>Cytophagia</taxon>
        <taxon>Cytophagales</taxon>
        <taxon>Hymenobacteraceae</taxon>
        <taxon>Pontibacter</taxon>
    </lineage>
</organism>
<dbReference type="EMBL" id="FTNM01000001">
    <property type="protein sequence ID" value="SIQ49882.1"/>
    <property type="molecule type" value="Genomic_DNA"/>
</dbReference>
<accession>A0A1N6T943</accession>
<proteinExistence type="predicted"/>
<protein>
    <submittedName>
        <fullName evidence="1">Uncharacterized protein</fullName>
    </submittedName>
</protein>
<evidence type="ECO:0000313" key="1">
    <source>
        <dbReference type="EMBL" id="SIQ49882.1"/>
    </source>
</evidence>
<evidence type="ECO:0000313" key="2">
    <source>
        <dbReference type="Proteomes" id="UP000185924"/>
    </source>
</evidence>
<sequence>MNKSDVQQSLYTMLRLMASHKVYTNTVTC</sequence>
<name>A0A1N6T943_9BACT</name>
<dbReference type="Proteomes" id="UP000185924">
    <property type="component" value="Unassembled WGS sequence"/>
</dbReference>